<dbReference type="AlphaFoldDB" id="A0A4D6MSP8"/>
<gene>
    <name evidence="1" type="ORF">DEO72_LG8g1686</name>
</gene>
<reference evidence="1 2" key="1">
    <citation type="submission" date="2019-04" db="EMBL/GenBank/DDBJ databases">
        <title>An improved genome assembly and genetic linkage map for asparagus bean, Vigna unguiculata ssp. sesquipedialis.</title>
        <authorList>
            <person name="Xia Q."/>
            <person name="Zhang R."/>
            <person name="Dong Y."/>
        </authorList>
    </citation>
    <scope>NUCLEOTIDE SEQUENCE [LARGE SCALE GENOMIC DNA]</scope>
    <source>
        <tissue evidence="1">Leaf</tissue>
    </source>
</reference>
<accession>A0A4D6MSP8</accession>
<organism evidence="1 2">
    <name type="scientific">Vigna unguiculata</name>
    <name type="common">Cowpea</name>
    <dbReference type="NCBI Taxonomy" id="3917"/>
    <lineage>
        <taxon>Eukaryota</taxon>
        <taxon>Viridiplantae</taxon>
        <taxon>Streptophyta</taxon>
        <taxon>Embryophyta</taxon>
        <taxon>Tracheophyta</taxon>
        <taxon>Spermatophyta</taxon>
        <taxon>Magnoliopsida</taxon>
        <taxon>eudicotyledons</taxon>
        <taxon>Gunneridae</taxon>
        <taxon>Pentapetalae</taxon>
        <taxon>rosids</taxon>
        <taxon>fabids</taxon>
        <taxon>Fabales</taxon>
        <taxon>Fabaceae</taxon>
        <taxon>Papilionoideae</taxon>
        <taxon>50 kb inversion clade</taxon>
        <taxon>NPAAA clade</taxon>
        <taxon>indigoferoid/millettioid clade</taxon>
        <taxon>Phaseoleae</taxon>
        <taxon>Vigna</taxon>
    </lineage>
</organism>
<sequence length="91" mass="10080">MLAAASMVVEVLVRRVRVFCRYVKMVVMVASRFLQVLFLVRGETSFYGGAVRGGCFAVQVPLSWCLSRCCTFQAHFHGGRRGEDDEDGVGS</sequence>
<keyword evidence="2" id="KW-1185">Reference proteome</keyword>
<name>A0A4D6MSP8_VIGUN</name>
<protein>
    <submittedName>
        <fullName evidence="1">Uncharacterized protein</fullName>
    </submittedName>
</protein>
<evidence type="ECO:0000313" key="1">
    <source>
        <dbReference type="EMBL" id="QCE03661.1"/>
    </source>
</evidence>
<dbReference type="EMBL" id="CP039352">
    <property type="protein sequence ID" value="QCE03661.1"/>
    <property type="molecule type" value="Genomic_DNA"/>
</dbReference>
<evidence type="ECO:0000313" key="2">
    <source>
        <dbReference type="Proteomes" id="UP000501690"/>
    </source>
</evidence>
<proteinExistence type="predicted"/>
<dbReference type="Proteomes" id="UP000501690">
    <property type="component" value="Linkage Group LG8"/>
</dbReference>